<comment type="caution">
    <text evidence="5">The sequence shown here is derived from an EMBL/GenBank/DDBJ whole genome shotgun (WGS) entry which is preliminary data.</text>
</comment>
<evidence type="ECO:0000313" key="6">
    <source>
        <dbReference type="Proteomes" id="UP000642920"/>
    </source>
</evidence>
<evidence type="ECO:0000259" key="4">
    <source>
        <dbReference type="PROSITE" id="PS01124"/>
    </source>
</evidence>
<dbReference type="InterPro" id="IPR018060">
    <property type="entry name" value="HTH_AraC"/>
</dbReference>
<dbReference type="InterPro" id="IPR050908">
    <property type="entry name" value="SmbC-like"/>
</dbReference>
<organism evidence="5 6">
    <name type="scientific">Marivirga atlantica</name>
    <dbReference type="NCBI Taxonomy" id="1548457"/>
    <lineage>
        <taxon>Bacteria</taxon>
        <taxon>Pseudomonadati</taxon>
        <taxon>Bacteroidota</taxon>
        <taxon>Cytophagia</taxon>
        <taxon>Cytophagales</taxon>
        <taxon>Marivirgaceae</taxon>
        <taxon>Marivirga</taxon>
    </lineage>
</organism>
<reference evidence="5" key="1">
    <citation type="submission" date="2021-01" db="EMBL/GenBank/DDBJ databases">
        <title>Marivirga sp. nov., isolated from intertidal surface sediments.</title>
        <authorList>
            <person name="Zhang M."/>
        </authorList>
    </citation>
    <scope>NUCLEOTIDE SEQUENCE</scope>
    <source>
        <strain evidence="5">SM1354</strain>
    </source>
</reference>
<dbReference type="Pfam" id="PF12833">
    <property type="entry name" value="HTH_18"/>
    <property type="match status" value="1"/>
</dbReference>
<dbReference type="InterPro" id="IPR029442">
    <property type="entry name" value="GyrI-like"/>
</dbReference>
<name>A0A937DEJ9_9BACT</name>
<feature type="domain" description="HTH araC/xylS-type" evidence="4">
    <location>
        <begin position="21"/>
        <end position="119"/>
    </location>
</feature>
<keyword evidence="2" id="KW-0238">DNA-binding</keyword>
<dbReference type="InterPro" id="IPR010499">
    <property type="entry name" value="AraC_E-bd"/>
</dbReference>
<dbReference type="GO" id="GO:0003700">
    <property type="term" value="F:DNA-binding transcription factor activity"/>
    <property type="evidence" value="ECO:0007669"/>
    <property type="project" value="InterPro"/>
</dbReference>
<evidence type="ECO:0000256" key="1">
    <source>
        <dbReference type="ARBA" id="ARBA00023015"/>
    </source>
</evidence>
<keyword evidence="6" id="KW-1185">Reference proteome</keyword>
<dbReference type="SUPFAM" id="SSF55136">
    <property type="entry name" value="Probable bacterial effector-binding domain"/>
    <property type="match status" value="1"/>
</dbReference>
<dbReference type="InterPro" id="IPR011256">
    <property type="entry name" value="Reg_factor_effector_dom_sf"/>
</dbReference>
<dbReference type="SUPFAM" id="SSF46689">
    <property type="entry name" value="Homeodomain-like"/>
    <property type="match status" value="2"/>
</dbReference>
<dbReference type="PROSITE" id="PS01124">
    <property type="entry name" value="HTH_ARAC_FAMILY_2"/>
    <property type="match status" value="1"/>
</dbReference>
<dbReference type="EMBL" id="JAERQG010000002">
    <property type="protein sequence ID" value="MBL0765287.1"/>
    <property type="molecule type" value="Genomic_DNA"/>
</dbReference>
<evidence type="ECO:0000256" key="2">
    <source>
        <dbReference type="ARBA" id="ARBA00023125"/>
    </source>
</evidence>
<dbReference type="AlphaFoldDB" id="A0A937DEJ9"/>
<keyword evidence="1" id="KW-0805">Transcription regulation</keyword>
<dbReference type="InterPro" id="IPR020449">
    <property type="entry name" value="Tscrpt_reg_AraC-type_HTH"/>
</dbReference>
<evidence type="ECO:0000256" key="3">
    <source>
        <dbReference type="ARBA" id="ARBA00023163"/>
    </source>
</evidence>
<dbReference type="InterPro" id="IPR009057">
    <property type="entry name" value="Homeodomain-like_sf"/>
</dbReference>
<dbReference type="SMART" id="SM00342">
    <property type="entry name" value="HTH_ARAC"/>
    <property type="match status" value="1"/>
</dbReference>
<dbReference type="Gene3D" id="3.20.80.10">
    <property type="entry name" value="Regulatory factor, effector binding domain"/>
    <property type="match status" value="1"/>
</dbReference>
<protein>
    <submittedName>
        <fullName evidence="5">AraC family transcriptional regulator</fullName>
    </submittedName>
</protein>
<dbReference type="Gene3D" id="1.10.10.60">
    <property type="entry name" value="Homeodomain-like"/>
    <property type="match status" value="2"/>
</dbReference>
<dbReference type="SMART" id="SM00871">
    <property type="entry name" value="AraC_E_bind"/>
    <property type="match status" value="1"/>
</dbReference>
<dbReference type="GO" id="GO:0043565">
    <property type="term" value="F:sequence-specific DNA binding"/>
    <property type="evidence" value="ECO:0007669"/>
    <property type="project" value="InterPro"/>
</dbReference>
<dbReference type="PRINTS" id="PR00032">
    <property type="entry name" value="HTHARAC"/>
</dbReference>
<evidence type="ECO:0000313" key="5">
    <source>
        <dbReference type="EMBL" id="MBL0765287.1"/>
    </source>
</evidence>
<sequence length="309" mass="35775">MYEIMPSSNNSLETDYKSRINRVFQFIDENLDGDLSLNKVAEVAYFSPFHFHRIFKFITKETLNEYINRRKIEQSAIDLLHKNISTTSVAHKYGFSDISSYSRAFKKFYGLSPTAFKEENPNKFSKIRQLESKNGQAYPDQEKYLCLITNLKNWIAMNAKIEIKEMPKMDLAYVTCFGPQNMPNAYQNLIKWATPKGLINEQTKMVTVYHDSFKITEADKVRMSASILLNKSIETSGEVGLLTIEAGKFIVGSFEIGLDEYEKSWTGLFLWMNENGFKKAEGNPFELYHNNFNDHPEKKAIVDFHIPIE</sequence>
<gene>
    <name evidence="5" type="ORF">JKP34_08510</name>
</gene>
<dbReference type="Pfam" id="PF06445">
    <property type="entry name" value="GyrI-like"/>
    <property type="match status" value="1"/>
</dbReference>
<dbReference type="Proteomes" id="UP000642920">
    <property type="component" value="Unassembled WGS sequence"/>
</dbReference>
<dbReference type="PANTHER" id="PTHR40055:SF1">
    <property type="entry name" value="TRANSCRIPTIONAL REGULATOR YGIV-RELATED"/>
    <property type="match status" value="1"/>
</dbReference>
<accession>A0A937DEJ9</accession>
<dbReference type="PANTHER" id="PTHR40055">
    <property type="entry name" value="TRANSCRIPTIONAL REGULATOR YGIV-RELATED"/>
    <property type="match status" value="1"/>
</dbReference>
<proteinExistence type="predicted"/>
<keyword evidence="3" id="KW-0804">Transcription</keyword>